<name>A0A9W4ICA6_PENOL</name>
<dbReference type="PANTHER" id="PTHR37490:SF2">
    <property type="match status" value="1"/>
</dbReference>
<reference evidence="1" key="1">
    <citation type="submission" date="2021-07" db="EMBL/GenBank/DDBJ databases">
        <authorList>
            <person name="Branca A.L. A."/>
        </authorList>
    </citation>
    <scope>NUCLEOTIDE SEQUENCE</scope>
</reference>
<dbReference type="Proteomes" id="UP001153618">
    <property type="component" value="Unassembled WGS sequence"/>
</dbReference>
<keyword evidence="2" id="KW-1185">Reference proteome</keyword>
<dbReference type="OrthoDB" id="426718at2759"/>
<protein>
    <submittedName>
        <fullName evidence="1">Uncharacterized protein</fullName>
    </submittedName>
</protein>
<evidence type="ECO:0000313" key="1">
    <source>
        <dbReference type="EMBL" id="CAG8258885.1"/>
    </source>
</evidence>
<evidence type="ECO:0000313" key="2">
    <source>
        <dbReference type="Proteomes" id="UP001153618"/>
    </source>
</evidence>
<dbReference type="InterPro" id="IPR021838">
    <property type="entry name" value="DUF3431"/>
</dbReference>
<organism evidence="1 2">
    <name type="scientific">Penicillium olsonii</name>
    <dbReference type="NCBI Taxonomy" id="99116"/>
    <lineage>
        <taxon>Eukaryota</taxon>
        <taxon>Fungi</taxon>
        <taxon>Dikarya</taxon>
        <taxon>Ascomycota</taxon>
        <taxon>Pezizomycotina</taxon>
        <taxon>Eurotiomycetes</taxon>
        <taxon>Eurotiomycetidae</taxon>
        <taxon>Eurotiales</taxon>
        <taxon>Aspergillaceae</taxon>
        <taxon>Penicillium</taxon>
    </lineage>
</organism>
<proteinExistence type="predicted"/>
<sequence>MMLILTEILGGDPEHIKAQSDLVNKMTNYNPTSTNVAVVLPKTRSDDIRWLQKYIKTEPHITPFIYSMSRRREKDLLIPRSSRGREVSAYLSYVLDYYEKLPPVSIFIHAGEEQRHNDLFGPKTQVVLKNLRLEAVEAKGYLNLRCMHSPGCPSHAHPNNPTASDIENRDARAYLAQIYRELFGAEKAVPDVLGGVCCAQFAVSRDQIRRRPKSDYERMMRWVDEGSKQTVNSYGVGWVFEIVWHVVFSMEAVHCPVYEQCRCDNYGWCGPLSSGETLTPVAAFGNATRKE</sequence>
<dbReference type="EMBL" id="CAJVOS010000082">
    <property type="protein sequence ID" value="CAG8258885.1"/>
    <property type="molecule type" value="Genomic_DNA"/>
</dbReference>
<dbReference type="Pfam" id="PF11913">
    <property type="entry name" value="DUF3431"/>
    <property type="match status" value="1"/>
</dbReference>
<gene>
    <name evidence="1" type="ORF">POLS_LOCUS8954</name>
</gene>
<accession>A0A9W4ICA6</accession>
<dbReference type="AlphaFoldDB" id="A0A9W4ICA6"/>
<comment type="caution">
    <text evidence="1">The sequence shown here is derived from an EMBL/GenBank/DDBJ whole genome shotgun (WGS) entry which is preliminary data.</text>
</comment>
<dbReference type="PANTHER" id="PTHR37490">
    <property type="entry name" value="EXPRESSED PROTEIN"/>
    <property type="match status" value="1"/>
</dbReference>